<protein>
    <submittedName>
        <fullName evidence="6">Translation initiation factor 3</fullName>
    </submittedName>
</protein>
<dbReference type="PANTHER" id="PTHR10938">
    <property type="entry name" value="TRANSLATION INITIATION FACTOR IF-3"/>
    <property type="match status" value="1"/>
</dbReference>
<dbReference type="InterPro" id="IPR036787">
    <property type="entry name" value="T_IF-3_N_sf"/>
</dbReference>
<dbReference type="AlphaFoldDB" id="K1SWH9"/>
<comment type="caution">
    <text evidence="6">The sequence shown here is derived from an EMBL/GenBank/DDBJ whole genome shotgun (WGS) entry which is preliminary data.</text>
</comment>
<dbReference type="GO" id="GO:0003743">
    <property type="term" value="F:translation initiation factor activity"/>
    <property type="evidence" value="ECO:0007669"/>
    <property type="project" value="UniProtKB-KW"/>
</dbReference>
<dbReference type="Pfam" id="PF05198">
    <property type="entry name" value="IF3_N"/>
    <property type="match status" value="1"/>
</dbReference>
<dbReference type="PROSITE" id="PS00938">
    <property type="entry name" value="IF3"/>
    <property type="match status" value="1"/>
</dbReference>
<gene>
    <name evidence="6" type="ORF">OBE_09355</name>
</gene>
<evidence type="ECO:0000259" key="4">
    <source>
        <dbReference type="Pfam" id="PF00707"/>
    </source>
</evidence>
<name>K1SWH9_9ZZZZ</name>
<dbReference type="InterPro" id="IPR001288">
    <property type="entry name" value="Translation_initiation_fac_3"/>
</dbReference>
<dbReference type="HAMAP" id="MF_00080">
    <property type="entry name" value="IF_3"/>
    <property type="match status" value="1"/>
</dbReference>
<dbReference type="Pfam" id="PF00707">
    <property type="entry name" value="IF3_C"/>
    <property type="match status" value="1"/>
</dbReference>
<evidence type="ECO:0000256" key="3">
    <source>
        <dbReference type="ARBA" id="ARBA00022917"/>
    </source>
</evidence>
<dbReference type="SUPFAM" id="SSF55200">
    <property type="entry name" value="Translation initiation factor IF3, C-terminal domain"/>
    <property type="match status" value="1"/>
</dbReference>
<dbReference type="SUPFAM" id="SSF54364">
    <property type="entry name" value="Translation initiation factor IF3, N-terminal domain"/>
    <property type="match status" value="1"/>
</dbReference>
<evidence type="ECO:0000313" key="6">
    <source>
        <dbReference type="EMBL" id="EKC59714.1"/>
    </source>
</evidence>
<evidence type="ECO:0000256" key="1">
    <source>
        <dbReference type="ARBA" id="ARBA00005439"/>
    </source>
</evidence>
<keyword evidence="2 6" id="KW-0396">Initiation factor</keyword>
<reference evidence="6" key="1">
    <citation type="journal article" date="2013" name="Environ. Microbiol.">
        <title>Microbiota from the distal guts of lean and obese adolescents exhibit partial functional redundancy besides clear differences in community structure.</title>
        <authorList>
            <person name="Ferrer M."/>
            <person name="Ruiz A."/>
            <person name="Lanza F."/>
            <person name="Haange S.B."/>
            <person name="Oberbach A."/>
            <person name="Till H."/>
            <person name="Bargiela R."/>
            <person name="Campoy C."/>
            <person name="Segura M.T."/>
            <person name="Richter M."/>
            <person name="von Bergen M."/>
            <person name="Seifert J."/>
            <person name="Suarez A."/>
        </authorList>
    </citation>
    <scope>NUCLEOTIDE SEQUENCE</scope>
</reference>
<dbReference type="InterPro" id="IPR019815">
    <property type="entry name" value="Translation_initiation_fac_3_C"/>
</dbReference>
<dbReference type="InterPro" id="IPR019814">
    <property type="entry name" value="Translation_initiation_fac_3_N"/>
</dbReference>
<dbReference type="Gene3D" id="3.30.110.10">
    <property type="entry name" value="Translation initiation factor 3 (IF-3), C-terminal domain"/>
    <property type="match status" value="1"/>
</dbReference>
<dbReference type="PANTHER" id="PTHR10938:SF0">
    <property type="entry name" value="TRANSLATION INITIATION FACTOR IF-3, MITOCHONDRIAL"/>
    <property type="match status" value="1"/>
</dbReference>
<dbReference type="InterPro" id="IPR019813">
    <property type="entry name" value="Translation_initiation_fac3_CS"/>
</dbReference>
<feature type="domain" description="Translation initiation factor 3 N-terminal" evidence="5">
    <location>
        <begin position="21"/>
        <end position="89"/>
    </location>
</feature>
<dbReference type="GO" id="GO:0032790">
    <property type="term" value="P:ribosome disassembly"/>
    <property type="evidence" value="ECO:0007669"/>
    <property type="project" value="TreeGrafter"/>
</dbReference>
<comment type="similarity">
    <text evidence="1">Belongs to the IF-3 family.</text>
</comment>
<accession>K1SWH9</accession>
<dbReference type="NCBIfam" id="TIGR00168">
    <property type="entry name" value="infC"/>
    <property type="match status" value="1"/>
</dbReference>
<organism evidence="6">
    <name type="scientific">human gut metagenome</name>
    <dbReference type="NCBI Taxonomy" id="408170"/>
    <lineage>
        <taxon>unclassified sequences</taxon>
        <taxon>metagenomes</taxon>
        <taxon>organismal metagenomes</taxon>
    </lineage>
</organism>
<dbReference type="GO" id="GO:0005829">
    <property type="term" value="C:cytosol"/>
    <property type="evidence" value="ECO:0007669"/>
    <property type="project" value="TreeGrafter"/>
</dbReference>
<dbReference type="GO" id="GO:0016020">
    <property type="term" value="C:membrane"/>
    <property type="evidence" value="ECO:0007669"/>
    <property type="project" value="TreeGrafter"/>
</dbReference>
<dbReference type="EMBL" id="AJWZ01006456">
    <property type="protein sequence ID" value="EKC59714.1"/>
    <property type="molecule type" value="Genomic_DNA"/>
</dbReference>
<keyword evidence="3" id="KW-0648">Protein biosynthesis</keyword>
<dbReference type="FunFam" id="3.30.110.10:FF:000001">
    <property type="entry name" value="Translation initiation factor IF-3"/>
    <property type="match status" value="1"/>
</dbReference>
<dbReference type="Gene3D" id="3.10.20.80">
    <property type="entry name" value="Translation initiation factor 3 (IF-3), N-terminal domain"/>
    <property type="match status" value="1"/>
</dbReference>
<sequence length="182" mass="20745">MALLKSILFFGGVFIKQELLINEKIRAKEVQLIGANGEKLGVVGIEEALDMAAEAKLDLALVSPNAQPQVCKLMNYGKYKFEQAKREKESKKNQKTFELKELRVTPNIEQHDFEFKAKNARKFLQDGNKVKITVRFRGRELNYVKAGEETLNEFIENLSDIATVEKKPLLEGKNMFVILAKK</sequence>
<dbReference type="GO" id="GO:0043022">
    <property type="term" value="F:ribosome binding"/>
    <property type="evidence" value="ECO:0007669"/>
    <property type="project" value="TreeGrafter"/>
</dbReference>
<dbReference type="FunFam" id="3.10.20.80:FF:000001">
    <property type="entry name" value="Translation initiation factor IF-3"/>
    <property type="match status" value="1"/>
</dbReference>
<dbReference type="InterPro" id="IPR036788">
    <property type="entry name" value="T_IF-3_C_sf"/>
</dbReference>
<proteinExistence type="inferred from homology"/>
<feature type="domain" description="Translation initiation factor 3 C-terminal" evidence="4">
    <location>
        <begin position="98"/>
        <end position="182"/>
    </location>
</feature>
<evidence type="ECO:0000259" key="5">
    <source>
        <dbReference type="Pfam" id="PF05198"/>
    </source>
</evidence>
<evidence type="ECO:0000256" key="2">
    <source>
        <dbReference type="ARBA" id="ARBA00022540"/>
    </source>
</evidence>